<dbReference type="OrthoDB" id="480426at2"/>
<name>A0A562Q0H4_9BURK</name>
<keyword evidence="5" id="KW-1185">Reference proteome</keyword>
<dbReference type="RefSeq" id="WP_145873489.1">
    <property type="nucleotide sequence ID" value="NZ_CP046904.1"/>
</dbReference>
<dbReference type="Proteomes" id="UP000315112">
    <property type="component" value="Unassembled WGS sequence"/>
</dbReference>
<evidence type="ECO:0000313" key="5">
    <source>
        <dbReference type="Proteomes" id="UP000437862"/>
    </source>
</evidence>
<reference evidence="3 4" key="1">
    <citation type="journal article" date="2015" name="Stand. Genomic Sci.">
        <title>Genomic Encyclopedia of Bacterial and Archaeal Type Strains, Phase III: the genomes of soil and plant-associated and newly described type strains.</title>
        <authorList>
            <person name="Whitman W.B."/>
            <person name="Woyke T."/>
            <person name="Klenk H.P."/>
            <person name="Zhou Y."/>
            <person name="Lilburn T.G."/>
            <person name="Beck B.J."/>
            <person name="De Vos P."/>
            <person name="Vandamme P."/>
            <person name="Eisen J.A."/>
            <person name="Garrity G."/>
            <person name="Hugenholtz P."/>
            <person name="Kyrpides N.C."/>
        </authorList>
    </citation>
    <scope>NUCLEOTIDE SEQUENCE [LARGE SCALE GENOMIC DNA]</scope>
    <source>
        <strain evidence="3 4">CGMCC 1.10685</strain>
    </source>
</reference>
<feature type="domain" description="DUF4214" evidence="1">
    <location>
        <begin position="279"/>
        <end position="349"/>
    </location>
</feature>
<dbReference type="Gene3D" id="2.60.120.380">
    <property type="match status" value="1"/>
</dbReference>
<dbReference type="PRINTS" id="PR00313">
    <property type="entry name" value="CABNDNGRPT"/>
</dbReference>
<organism evidence="3 4">
    <name type="scientific">Pseudoduganella flava</name>
    <dbReference type="NCBI Taxonomy" id="871742"/>
    <lineage>
        <taxon>Bacteria</taxon>
        <taxon>Pseudomonadati</taxon>
        <taxon>Pseudomonadota</taxon>
        <taxon>Betaproteobacteria</taxon>
        <taxon>Burkholderiales</taxon>
        <taxon>Oxalobacteraceae</taxon>
        <taxon>Telluria group</taxon>
        <taxon>Pseudoduganella</taxon>
    </lineage>
</organism>
<proteinExistence type="predicted"/>
<sequence length="364" mass="38896">MAYYETLPYLPLLDYADMDDAAHLTFRPRFAGDAYENQAGYASSDPAAGNHPVFSFTAVAGALYTVTSDSYDDPYNLVLYDDDGYPIAEDDGWGAIGQDGLAFIAPYSGTYYVDASWHQGGWAPYSDVSLDILEDLDTIGVQVGAGTAAADAITGTSAHDALYGYGGDDLLYGGGGDDMLDGGSGVDTVQYDGKLADYDVDVFGHRLTVTDYVGLDGVDTLVDVERVEFADLGVAFDTEGAAGQAYRLYQAAFDRAPDLPGLGLWIAQLDRGMSLGTVANYFVASPEFQALYGTRIDYATFVTGLYENVLHRAPDAAGFAHWMDRLTSGSDTPAAVLVGFSESAENYAQLIGTMEHGMVYQPLV</sequence>
<accession>A0A562Q0H4</accession>
<dbReference type="InterPro" id="IPR011049">
    <property type="entry name" value="Serralysin-like_metalloprot_C"/>
</dbReference>
<dbReference type="EMBL" id="VLKW01000002">
    <property type="protein sequence ID" value="TWI49826.1"/>
    <property type="molecule type" value="Genomic_DNA"/>
</dbReference>
<dbReference type="Pfam" id="PF00353">
    <property type="entry name" value="HemolysinCabind"/>
    <property type="match status" value="1"/>
</dbReference>
<evidence type="ECO:0000259" key="1">
    <source>
        <dbReference type="Pfam" id="PF13946"/>
    </source>
</evidence>
<evidence type="ECO:0000313" key="3">
    <source>
        <dbReference type="EMBL" id="TWI49826.1"/>
    </source>
</evidence>
<dbReference type="PROSITE" id="PS00330">
    <property type="entry name" value="HEMOLYSIN_CALCIUM"/>
    <property type="match status" value="2"/>
</dbReference>
<evidence type="ECO:0000313" key="4">
    <source>
        <dbReference type="Proteomes" id="UP000315112"/>
    </source>
</evidence>
<dbReference type="InterPro" id="IPR038255">
    <property type="entry name" value="PBS_linker_sf"/>
</dbReference>
<dbReference type="InterPro" id="IPR025282">
    <property type="entry name" value="DUF4214"/>
</dbReference>
<dbReference type="GO" id="GO:0005509">
    <property type="term" value="F:calcium ion binding"/>
    <property type="evidence" value="ECO:0007669"/>
    <property type="project" value="InterPro"/>
</dbReference>
<dbReference type="AlphaFoldDB" id="A0A562Q0H4"/>
<gene>
    <name evidence="2" type="ORF">GO485_05745</name>
    <name evidence="3" type="ORF">IP92_01049</name>
</gene>
<dbReference type="Pfam" id="PF13946">
    <property type="entry name" value="DUF4214"/>
    <property type="match status" value="1"/>
</dbReference>
<evidence type="ECO:0000313" key="2">
    <source>
        <dbReference type="EMBL" id="QGZ38604.1"/>
    </source>
</evidence>
<dbReference type="Proteomes" id="UP000437862">
    <property type="component" value="Chromosome"/>
</dbReference>
<reference evidence="2 5" key="3">
    <citation type="submission" date="2019-12" db="EMBL/GenBank/DDBJ databases">
        <title>Draft Genome Sequences of Six Type Strains of the Genus Massilia.</title>
        <authorList>
            <person name="Miess H."/>
            <person name="Frediansyah A."/>
            <person name="Goeker M."/>
            <person name="Gross H."/>
        </authorList>
    </citation>
    <scope>NUCLEOTIDE SEQUENCE [LARGE SCALE GENOMIC DNA]</scope>
    <source>
        <strain evidence="2 5">DSM 26639</strain>
    </source>
</reference>
<reference evidence="3" key="2">
    <citation type="submission" date="2019-07" db="EMBL/GenBank/DDBJ databases">
        <authorList>
            <person name="Whitman W."/>
            <person name="Huntemann M."/>
            <person name="Clum A."/>
            <person name="Pillay M."/>
            <person name="Palaniappan K."/>
            <person name="Varghese N."/>
            <person name="Mikhailova N."/>
            <person name="Stamatis D."/>
            <person name="Reddy T."/>
            <person name="Daum C."/>
            <person name="Shapiro N."/>
            <person name="Ivanova N."/>
            <person name="Kyrpides N."/>
            <person name="Woyke T."/>
        </authorList>
    </citation>
    <scope>NUCLEOTIDE SEQUENCE</scope>
    <source>
        <strain evidence="3">CGMCC 1.10685</strain>
    </source>
</reference>
<dbReference type="InterPro" id="IPR001343">
    <property type="entry name" value="Hemolysn_Ca-bd"/>
</dbReference>
<dbReference type="EMBL" id="CP046904">
    <property type="protein sequence ID" value="QGZ38604.1"/>
    <property type="molecule type" value="Genomic_DNA"/>
</dbReference>
<dbReference type="Gene3D" id="1.10.3130.20">
    <property type="entry name" value="Phycobilisome linker domain"/>
    <property type="match status" value="1"/>
</dbReference>
<dbReference type="InterPro" id="IPR018511">
    <property type="entry name" value="Hemolysin-typ_Ca-bd_CS"/>
</dbReference>
<dbReference type="SUPFAM" id="SSF51120">
    <property type="entry name" value="beta-Roll"/>
    <property type="match status" value="1"/>
</dbReference>
<protein>
    <submittedName>
        <fullName evidence="2">DUF4214 domain-containing protein</fullName>
    </submittedName>
    <submittedName>
        <fullName evidence="3">Uncharacterized protein DUF4214</fullName>
    </submittedName>
</protein>